<dbReference type="PROSITE" id="PS50887">
    <property type="entry name" value="GGDEF"/>
    <property type="match status" value="1"/>
</dbReference>
<dbReference type="Gene3D" id="3.30.70.270">
    <property type="match status" value="1"/>
</dbReference>
<evidence type="ECO:0000259" key="5">
    <source>
        <dbReference type="PROSITE" id="PS50887"/>
    </source>
</evidence>
<dbReference type="InterPro" id="IPR000160">
    <property type="entry name" value="GGDEF_dom"/>
</dbReference>
<evidence type="ECO:0000313" key="7">
    <source>
        <dbReference type="Proteomes" id="UP001211204"/>
    </source>
</evidence>
<dbReference type="SUPFAM" id="SSF55073">
    <property type="entry name" value="Nucleotide cyclase"/>
    <property type="match status" value="1"/>
</dbReference>
<dbReference type="EMBL" id="AP026974">
    <property type="protein sequence ID" value="BDT79405.1"/>
    <property type="molecule type" value="Genomic_DNA"/>
</dbReference>
<feature type="transmembrane region" description="Helical" evidence="1">
    <location>
        <begin position="16"/>
        <end position="42"/>
    </location>
</feature>
<dbReference type="Gene3D" id="3.20.20.450">
    <property type="entry name" value="EAL domain"/>
    <property type="match status" value="1"/>
</dbReference>
<evidence type="ECO:0000256" key="1">
    <source>
        <dbReference type="SAM" id="Phobius"/>
    </source>
</evidence>
<dbReference type="InterPro" id="IPR035919">
    <property type="entry name" value="EAL_sf"/>
</dbReference>
<dbReference type="InterPro" id="IPR000014">
    <property type="entry name" value="PAS"/>
</dbReference>
<dbReference type="NCBIfam" id="TIGR00254">
    <property type="entry name" value="GGDEF"/>
    <property type="match status" value="1"/>
</dbReference>
<dbReference type="SUPFAM" id="SSF55785">
    <property type="entry name" value="PYP-like sensor domain (PAS domain)"/>
    <property type="match status" value="1"/>
</dbReference>
<dbReference type="Pfam" id="PF13426">
    <property type="entry name" value="PAS_9"/>
    <property type="match status" value="1"/>
</dbReference>
<feature type="domain" description="PAC" evidence="3">
    <location>
        <begin position="396"/>
        <end position="448"/>
    </location>
</feature>
<keyword evidence="1" id="KW-1133">Transmembrane helix</keyword>
<dbReference type="Pfam" id="PF00563">
    <property type="entry name" value="EAL"/>
    <property type="match status" value="1"/>
</dbReference>
<keyword evidence="1" id="KW-0472">Membrane</keyword>
<evidence type="ECO:0000313" key="6">
    <source>
        <dbReference type="EMBL" id="BDT79405.1"/>
    </source>
</evidence>
<dbReference type="Proteomes" id="UP001211204">
    <property type="component" value="Chromosome"/>
</dbReference>
<organism evidence="6 7">
    <name type="scientific">Polynucleobacter yangtzensis</name>
    <dbReference type="NCBI Taxonomy" id="1743159"/>
    <lineage>
        <taxon>Bacteria</taxon>
        <taxon>Pseudomonadati</taxon>
        <taxon>Pseudomonadota</taxon>
        <taxon>Betaproteobacteria</taxon>
        <taxon>Burkholderiales</taxon>
        <taxon>Burkholderiaceae</taxon>
        <taxon>Polynucleobacter</taxon>
    </lineage>
</organism>
<keyword evidence="1" id="KW-0812">Transmembrane</keyword>
<sequence length="879" mass="97936">MMSKTQSLQDQIRVKLFSIIGIFLLITTVLILALSVTSILIYQKRQIEQYQELVKTKIESDISSVLREANSLGTSPIVWTGLTDSAGRDAYLLPLLQRININSPHKVDLLDYKGRDFIVSDNYASGVRVDLTVVKKVVATDEIHTEFTQSEKGQYLLIGLPIKAPFADSALGVLLINFDLTAAIDVLKLPEGIEVNINNSKYRPSDRFGVDQISSVLEIKGGDYIVPLSVNVSKSILDNFTGVIAGILIMCLGVIYVFVSLKKWSRTFSQNTTKRLNELVKAASNVAQGKDFVISNKVRNDEIDEILLSIQDIFLKQKDSNAKLLISSRVFETAGEAILITGVDGEILEVNTALLEITGYKRSELIGQPAGLLYRNSALDASDKTIAESIAQQGSWKGETFFTTRDKVAIPVILTISSLLDGEGKNLGNVAIFSDITAIKLAEAELKKLIYEDQLTKLPNYRAFFEYVSELTDSQIQNPFILLFVDLDNFKDINDTYNHDQGDSAICQVANYLDLNLPNPHALFRRSGDEFIAIIHVVDGLEITKSKLSTVLHSVTVELGVQTKNKIHSSFSSGAAIYPNNSKDIQDLLVYADTALQASKEGGRSRITWFDDSVKEKLARRNLIEILLVQALVDNKITPHYQPEIDLRTGKITGFEALARWHDEKLGYISPSEFIPIAEQRGLIDRVTECMIIKVLHDLPKLISHFGDVKISFNSSPRLFIDNRIFKLLVEDRLGDRVDYSHLIMEVTESELMQIDCDITSQLDRIIKLGVQIAIDDFGKDFSSLSRLSTMPIQKLKIDSSFISDYENSGNTKIIESIVGLANSLNIKVTAEGVETMKQRQILLEIGCFTAQGYLYSKPIPIDNALLLPAMIEPRQIDL</sequence>
<feature type="domain" description="EAL" evidence="4">
    <location>
        <begin position="621"/>
        <end position="873"/>
    </location>
</feature>
<dbReference type="CDD" id="cd00130">
    <property type="entry name" value="PAS"/>
    <property type="match status" value="1"/>
</dbReference>
<name>A0ABN6TS42_9BURK</name>
<dbReference type="InterPro" id="IPR052155">
    <property type="entry name" value="Biofilm_reg_signaling"/>
</dbReference>
<dbReference type="PROSITE" id="PS50113">
    <property type="entry name" value="PAC"/>
    <property type="match status" value="1"/>
</dbReference>
<dbReference type="PANTHER" id="PTHR44757">
    <property type="entry name" value="DIGUANYLATE CYCLASE DGCP"/>
    <property type="match status" value="1"/>
</dbReference>
<proteinExistence type="predicted"/>
<dbReference type="NCBIfam" id="TIGR00229">
    <property type="entry name" value="sensory_box"/>
    <property type="match status" value="1"/>
</dbReference>
<dbReference type="SUPFAM" id="SSF141868">
    <property type="entry name" value="EAL domain-like"/>
    <property type="match status" value="1"/>
</dbReference>
<dbReference type="SMART" id="SM00052">
    <property type="entry name" value="EAL"/>
    <property type="match status" value="1"/>
</dbReference>
<dbReference type="CDD" id="cd01949">
    <property type="entry name" value="GGDEF"/>
    <property type="match status" value="1"/>
</dbReference>
<dbReference type="InterPro" id="IPR035965">
    <property type="entry name" value="PAS-like_dom_sf"/>
</dbReference>
<dbReference type="PROSITE" id="PS50112">
    <property type="entry name" value="PAS"/>
    <property type="match status" value="1"/>
</dbReference>
<evidence type="ECO:0000259" key="4">
    <source>
        <dbReference type="PROSITE" id="PS50883"/>
    </source>
</evidence>
<evidence type="ECO:0000259" key="2">
    <source>
        <dbReference type="PROSITE" id="PS50112"/>
    </source>
</evidence>
<protein>
    <recommendedName>
        <fullName evidence="8">PAS domain S-box-containing protein/diguanylate cyclase (GGDEF) domain-containing protein</fullName>
    </recommendedName>
</protein>
<dbReference type="PROSITE" id="PS50883">
    <property type="entry name" value="EAL"/>
    <property type="match status" value="1"/>
</dbReference>
<keyword evidence="7" id="KW-1185">Reference proteome</keyword>
<evidence type="ECO:0008006" key="8">
    <source>
        <dbReference type="Google" id="ProtNLM"/>
    </source>
</evidence>
<dbReference type="SMART" id="SM00267">
    <property type="entry name" value="GGDEF"/>
    <property type="match status" value="1"/>
</dbReference>
<evidence type="ECO:0000259" key="3">
    <source>
        <dbReference type="PROSITE" id="PS50113"/>
    </source>
</evidence>
<gene>
    <name evidence="6" type="ORF">PKF032_12930</name>
</gene>
<dbReference type="InterPro" id="IPR029787">
    <property type="entry name" value="Nucleotide_cyclase"/>
</dbReference>
<dbReference type="InterPro" id="IPR001633">
    <property type="entry name" value="EAL_dom"/>
</dbReference>
<dbReference type="PANTHER" id="PTHR44757:SF2">
    <property type="entry name" value="BIOFILM ARCHITECTURE MAINTENANCE PROTEIN MBAA"/>
    <property type="match status" value="1"/>
</dbReference>
<feature type="transmembrane region" description="Helical" evidence="1">
    <location>
        <begin position="240"/>
        <end position="259"/>
    </location>
</feature>
<reference evidence="6 7" key="1">
    <citation type="submission" date="2022-11" db="EMBL/GenBank/DDBJ databases">
        <title>Complete Genome Sequences of three Polynucleobacter sp. Subcluster PnecC Strains KF022, KF023, and KF032 Isolated from a Shallow Eutrophic Lake in Japan.</title>
        <authorList>
            <person name="Ogata Y."/>
            <person name="Watanabe K."/>
            <person name="Takemine S."/>
            <person name="Shindo C."/>
            <person name="Kurokawa R."/>
            <person name="Suda W."/>
        </authorList>
    </citation>
    <scope>NUCLEOTIDE SEQUENCE [LARGE SCALE GENOMIC DNA]</scope>
    <source>
        <strain evidence="6 7">KF032</strain>
    </source>
</reference>
<dbReference type="InterPro" id="IPR043128">
    <property type="entry name" value="Rev_trsase/Diguanyl_cyclase"/>
</dbReference>
<dbReference type="SMART" id="SM00091">
    <property type="entry name" value="PAS"/>
    <property type="match status" value="1"/>
</dbReference>
<dbReference type="InterPro" id="IPR000700">
    <property type="entry name" value="PAS-assoc_C"/>
</dbReference>
<dbReference type="Gene3D" id="3.30.450.20">
    <property type="entry name" value="PAS domain"/>
    <property type="match status" value="1"/>
</dbReference>
<accession>A0ABN6TS42</accession>
<dbReference type="Pfam" id="PF00990">
    <property type="entry name" value="GGDEF"/>
    <property type="match status" value="1"/>
</dbReference>
<feature type="domain" description="PAS" evidence="2">
    <location>
        <begin position="329"/>
        <end position="368"/>
    </location>
</feature>
<dbReference type="RefSeq" id="WP_281744662.1">
    <property type="nucleotide sequence ID" value="NZ_AP026974.1"/>
</dbReference>
<feature type="domain" description="GGDEF" evidence="5">
    <location>
        <begin position="478"/>
        <end position="612"/>
    </location>
</feature>
<dbReference type="CDD" id="cd01948">
    <property type="entry name" value="EAL"/>
    <property type="match status" value="1"/>
</dbReference>